<feature type="region of interest" description="Disordered" evidence="9">
    <location>
        <begin position="14"/>
        <end position="38"/>
    </location>
</feature>
<dbReference type="AlphaFoldDB" id="A0A4V6CRI5"/>
<keyword evidence="12" id="KW-1185">Reference proteome</keyword>
<name>A0A4V6CRI5_9ACTN</name>
<evidence type="ECO:0000256" key="5">
    <source>
        <dbReference type="ARBA" id="ARBA00022898"/>
    </source>
</evidence>
<dbReference type="GO" id="GO:0006567">
    <property type="term" value="P:L-threonine catabolic process"/>
    <property type="evidence" value="ECO:0007669"/>
    <property type="project" value="TreeGrafter"/>
</dbReference>
<evidence type="ECO:0000256" key="7">
    <source>
        <dbReference type="ARBA" id="ARBA00025527"/>
    </source>
</evidence>
<dbReference type="InterPro" id="IPR001926">
    <property type="entry name" value="TrpB-like_PALP"/>
</dbReference>
<dbReference type="Gene3D" id="3.40.50.1100">
    <property type="match status" value="2"/>
</dbReference>
<evidence type="ECO:0000313" key="12">
    <source>
        <dbReference type="Proteomes" id="UP000306985"/>
    </source>
</evidence>
<dbReference type="GO" id="GO:0006565">
    <property type="term" value="P:L-serine catabolic process"/>
    <property type="evidence" value="ECO:0007669"/>
    <property type="project" value="TreeGrafter"/>
</dbReference>
<organism evidence="11 12">
    <name type="scientific">Nakamurella flava</name>
    <dbReference type="NCBI Taxonomy" id="2576308"/>
    <lineage>
        <taxon>Bacteria</taxon>
        <taxon>Bacillati</taxon>
        <taxon>Actinomycetota</taxon>
        <taxon>Actinomycetes</taxon>
        <taxon>Nakamurellales</taxon>
        <taxon>Nakamurellaceae</taxon>
        <taxon>Nakamurella</taxon>
    </lineage>
</organism>
<evidence type="ECO:0000256" key="8">
    <source>
        <dbReference type="ARBA" id="ARBA00031427"/>
    </source>
</evidence>
<comment type="similarity">
    <text evidence="3">Belongs to the serine/threonine dehydratase family.</text>
</comment>
<proteinExistence type="inferred from homology"/>
<dbReference type="CDD" id="cd01562">
    <property type="entry name" value="Thr-dehyd"/>
    <property type="match status" value="1"/>
</dbReference>
<feature type="compositionally biased region" description="Low complexity" evidence="9">
    <location>
        <begin position="14"/>
        <end position="36"/>
    </location>
</feature>
<evidence type="ECO:0000256" key="9">
    <source>
        <dbReference type="SAM" id="MobiDB-lite"/>
    </source>
</evidence>
<evidence type="ECO:0000256" key="6">
    <source>
        <dbReference type="ARBA" id="ARBA00023239"/>
    </source>
</evidence>
<evidence type="ECO:0000256" key="3">
    <source>
        <dbReference type="ARBA" id="ARBA00010869"/>
    </source>
</evidence>
<dbReference type="Proteomes" id="UP000306985">
    <property type="component" value="Unassembled WGS sequence"/>
</dbReference>
<keyword evidence="5" id="KW-0663">Pyridoxal phosphate</keyword>
<dbReference type="InterPro" id="IPR050147">
    <property type="entry name" value="Ser/Thr_Dehydratase"/>
</dbReference>
<dbReference type="SUPFAM" id="SSF53686">
    <property type="entry name" value="Tryptophan synthase beta subunit-like PLP-dependent enzymes"/>
    <property type="match status" value="1"/>
</dbReference>
<protein>
    <recommendedName>
        <fullName evidence="4">threonine ammonia-lyase</fullName>
        <ecNumber evidence="4">4.3.1.19</ecNumber>
    </recommendedName>
    <alternativeName>
        <fullName evidence="8">Threonine deaminase</fullName>
    </alternativeName>
</protein>
<accession>A0A4V6CRI5</accession>
<sequence>MRPPPCWPVRWTRPSTRPTWPTTRRAPRCRPSTTARSGRWPVAEPLAGAAGPDAPALVTIELIEDAARRIAGQVVRTPLLPSPWPGLELKPENLQPIGAFKLRGAVTALSRLDPDVRAGGVLAHSSGNHAQAVAWAARSYGIDAHIVIPDNAPARKVEATRDLGATVELVPVTQRFSRPAELAAQTGKPVIPPFDDADVISGQGTIGLEIAEDAPDVAVVLVPVSGGGLISGVAAAITARCPDAVVIGVEPELAGDAAESLRTGRRVAWEPAATARTMADGLRTFSIGELPWRHISTQVHDIVTVTEDEIADTTRRLLLEARLVAEPSGAVAAAAFLHHRDRLPPGRTVAVVSGGNIDPTVLRTLLAGEPPAGPRIAPPEVTS</sequence>
<dbReference type="FunFam" id="3.40.50.1100:FF:000005">
    <property type="entry name" value="Threonine dehydratase catabolic"/>
    <property type="match status" value="1"/>
</dbReference>
<dbReference type="GO" id="GO:0009097">
    <property type="term" value="P:isoleucine biosynthetic process"/>
    <property type="evidence" value="ECO:0007669"/>
    <property type="project" value="TreeGrafter"/>
</dbReference>
<evidence type="ECO:0000259" key="10">
    <source>
        <dbReference type="Pfam" id="PF00291"/>
    </source>
</evidence>
<feature type="domain" description="Tryptophan synthase beta chain-like PALP" evidence="10">
    <location>
        <begin position="73"/>
        <end position="354"/>
    </location>
</feature>
<comment type="function">
    <text evidence="7">Catalyzes the anaerobic formation of alpha-ketobutyrate and ammonia from threonine in a two-step reaction. The first step involved a dehydration of threonine and a production of enamine intermediates (aminocrotonate), which tautomerizes to its imine form (iminobutyrate). Both intermediates are unstable and short-lived. The second step is the nonenzymatic hydrolysis of the enamine/imine intermediates to form 2-ketobutyrate and free ammonia. In the low water environment of the cell, the second step is accelerated by RidA.</text>
</comment>
<dbReference type="InterPro" id="IPR036052">
    <property type="entry name" value="TrpB-like_PALP_sf"/>
</dbReference>
<evidence type="ECO:0000256" key="4">
    <source>
        <dbReference type="ARBA" id="ARBA00012096"/>
    </source>
</evidence>
<comment type="catalytic activity">
    <reaction evidence="1">
        <text>L-threonine = 2-oxobutanoate + NH4(+)</text>
        <dbReference type="Rhea" id="RHEA:22108"/>
        <dbReference type="ChEBI" id="CHEBI:16763"/>
        <dbReference type="ChEBI" id="CHEBI:28938"/>
        <dbReference type="ChEBI" id="CHEBI:57926"/>
        <dbReference type="EC" id="4.3.1.19"/>
    </reaction>
</comment>
<dbReference type="GO" id="GO:0003941">
    <property type="term" value="F:L-serine ammonia-lyase activity"/>
    <property type="evidence" value="ECO:0007669"/>
    <property type="project" value="TreeGrafter"/>
</dbReference>
<evidence type="ECO:0000256" key="1">
    <source>
        <dbReference type="ARBA" id="ARBA00001274"/>
    </source>
</evidence>
<comment type="caution">
    <text evidence="11">The sequence shown here is derived from an EMBL/GenBank/DDBJ whole genome shotgun (WGS) entry which is preliminary data.</text>
</comment>
<dbReference type="OrthoDB" id="4408011at2"/>
<dbReference type="EMBL" id="SZZH01000004">
    <property type="protein sequence ID" value="TKV57685.1"/>
    <property type="molecule type" value="Genomic_DNA"/>
</dbReference>
<dbReference type="PANTHER" id="PTHR48078">
    <property type="entry name" value="THREONINE DEHYDRATASE, MITOCHONDRIAL-RELATED"/>
    <property type="match status" value="1"/>
</dbReference>
<evidence type="ECO:0000256" key="2">
    <source>
        <dbReference type="ARBA" id="ARBA00001933"/>
    </source>
</evidence>
<dbReference type="EC" id="4.3.1.19" evidence="4"/>
<evidence type="ECO:0000313" key="11">
    <source>
        <dbReference type="EMBL" id="TKV57685.1"/>
    </source>
</evidence>
<dbReference type="Pfam" id="PF00291">
    <property type="entry name" value="PALP"/>
    <property type="match status" value="1"/>
</dbReference>
<dbReference type="GO" id="GO:0004794">
    <property type="term" value="F:threonine deaminase activity"/>
    <property type="evidence" value="ECO:0007669"/>
    <property type="project" value="UniProtKB-EC"/>
</dbReference>
<gene>
    <name evidence="11" type="ORF">FDO65_16160</name>
</gene>
<reference evidence="11 12" key="1">
    <citation type="submission" date="2019-05" db="EMBL/GenBank/DDBJ databases">
        <title>Nakamurella sp. N5BH11, whole genome shotgun sequence.</title>
        <authorList>
            <person name="Tuo L."/>
        </authorList>
    </citation>
    <scope>NUCLEOTIDE SEQUENCE [LARGE SCALE GENOMIC DNA]</scope>
    <source>
        <strain evidence="11 12">N5BH11</strain>
    </source>
</reference>
<dbReference type="PANTHER" id="PTHR48078:SF6">
    <property type="entry name" value="L-THREONINE DEHYDRATASE CATABOLIC TDCB"/>
    <property type="match status" value="1"/>
</dbReference>
<keyword evidence="6" id="KW-0456">Lyase</keyword>
<comment type="cofactor">
    <cofactor evidence="2">
        <name>pyridoxal 5'-phosphate</name>
        <dbReference type="ChEBI" id="CHEBI:597326"/>
    </cofactor>
</comment>